<evidence type="ECO:0000256" key="8">
    <source>
        <dbReference type="ARBA" id="ARBA00022840"/>
    </source>
</evidence>
<dbReference type="GO" id="GO:0009102">
    <property type="term" value="P:biotin biosynthetic process"/>
    <property type="evidence" value="ECO:0007669"/>
    <property type="project" value="UniProtKB-KW"/>
</dbReference>
<dbReference type="AlphaFoldDB" id="A0A7H0SR66"/>
<evidence type="ECO:0000256" key="9">
    <source>
        <dbReference type="ARBA" id="ARBA00022842"/>
    </source>
</evidence>
<keyword evidence="7" id="KW-0093">Biotin biosynthesis</keyword>
<evidence type="ECO:0000256" key="7">
    <source>
        <dbReference type="ARBA" id="ARBA00022756"/>
    </source>
</evidence>
<reference evidence="11 12" key="1">
    <citation type="submission" date="2019-12" db="EMBL/GenBank/DDBJ databases">
        <title>Corynebacterium sp. nov., isolated from feces of the Anser Albifrons in China.</title>
        <authorList>
            <person name="Liu Q."/>
        </authorList>
    </citation>
    <scope>NUCLEOTIDE SEQUENCE [LARGE SCALE GENOMIC DNA]</scope>
    <source>
        <strain evidence="11 12">4H37-19</strain>
    </source>
</reference>
<evidence type="ECO:0000256" key="6">
    <source>
        <dbReference type="ARBA" id="ARBA00022741"/>
    </source>
</evidence>
<evidence type="ECO:0000313" key="11">
    <source>
        <dbReference type="EMBL" id="QNQ91041.1"/>
    </source>
</evidence>
<evidence type="ECO:0000256" key="5">
    <source>
        <dbReference type="ARBA" id="ARBA00022598"/>
    </source>
</evidence>
<proteinExistence type="predicted"/>
<accession>A0A7H0SR66</accession>
<protein>
    <recommendedName>
        <fullName evidence="4">6-carboxyhexanoate--CoA ligase</fullName>
        <ecNumber evidence="4">6.2.1.14</ecNumber>
    </recommendedName>
</protein>
<dbReference type="KEGG" id="cpoy:GP475_10675"/>
<keyword evidence="5" id="KW-0436">Ligase</keyword>
<dbReference type="Pfam" id="PF03744">
    <property type="entry name" value="BioW"/>
    <property type="match status" value="1"/>
</dbReference>
<dbReference type="UniPathway" id="UPA00999">
    <property type="reaction ID" value="UER00351"/>
</dbReference>
<dbReference type="InterPro" id="IPR005499">
    <property type="entry name" value="BioW"/>
</dbReference>
<comment type="subunit">
    <text evidence="3">Homodimer.</text>
</comment>
<organism evidence="11 12">
    <name type="scientific">Corynebacterium poyangense</name>
    <dbReference type="NCBI Taxonomy" id="2684405"/>
    <lineage>
        <taxon>Bacteria</taxon>
        <taxon>Bacillati</taxon>
        <taxon>Actinomycetota</taxon>
        <taxon>Actinomycetes</taxon>
        <taxon>Mycobacteriales</taxon>
        <taxon>Corynebacteriaceae</taxon>
        <taxon>Corynebacterium</taxon>
    </lineage>
</organism>
<dbReference type="RefSeq" id="WP_187974351.1">
    <property type="nucleotide sequence ID" value="NZ_CP046884.1"/>
</dbReference>
<evidence type="ECO:0000256" key="4">
    <source>
        <dbReference type="ARBA" id="ARBA00012984"/>
    </source>
</evidence>
<dbReference type="GO" id="GO:0042410">
    <property type="term" value="F:6-carboxyhexanoate-CoA ligase activity"/>
    <property type="evidence" value="ECO:0007669"/>
    <property type="project" value="UniProtKB-EC"/>
</dbReference>
<evidence type="ECO:0000313" key="12">
    <source>
        <dbReference type="Proteomes" id="UP000516320"/>
    </source>
</evidence>
<sequence length="235" mass="25025">MNAIPPKPYSVTMRALSQGHHISGAERIISFPDVPRALAALEQRARQHPLGPPDTIHLSIQSLEAADIGVVPALNRRDYSVDHKHEARRLVADILVEIGISPTVANDMLSQLVTVTGVPGARVIDDQGRDLATVVRASHLDLAGADPAQSVKNHHAEAMAVASKVASGPGVLAELCISDDPDYTTGYVACQGVYHRIPMLKDPGELIGTRIVVVAAGTDVARLKTYLKEQPVIVA</sequence>
<evidence type="ECO:0000256" key="3">
    <source>
        <dbReference type="ARBA" id="ARBA00011738"/>
    </source>
</evidence>
<keyword evidence="6" id="KW-0547">Nucleotide-binding</keyword>
<evidence type="ECO:0000256" key="10">
    <source>
        <dbReference type="ARBA" id="ARBA00049553"/>
    </source>
</evidence>
<gene>
    <name evidence="11" type="ORF">GP475_10675</name>
</gene>
<dbReference type="GO" id="GO:0005524">
    <property type="term" value="F:ATP binding"/>
    <property type="evidence" value="ECO:0007669"/>
    <property type="project" value="UniProtKB-KW"/>
</dbReference>
<comment type="pathway">
    <text evidence="2">Metabolic intermediate metabolism; pimeloyl-CoA biosynthesis; pimeloyl-CoA from pimelate: step 1/1.</text>
</comment>
<dbReference type="Proteomes" id="UP000516320">
    <property type="component" value="Chromosome"/>
</dbReference>
<evidence type="ECO:0000256" key="1">
    <source>
        <dbReference type="ARBA" id="ARBA00001946"/>
    </source>
</evidence>
<name>A0A7H0SR66_9CORY</name>
<dbReference type="EC" id="6.2.1.14" evidence="4"/>
<evidence type="ECO:0000256" key="2">
    <source>
        <dbReference type="ARBA" id="ARBA00005075"/>
    </source>
</evidence>
<keyword evidence="12" id="KW-1185">Reference proteome</keyword>
<comment type="cofactor">
    <cofactor evidence="1">
        <name>Mg(2+)</name>
        <dbReference type="ChEBI" id="CHEBI:18420"/>
    </cofactor>
</comment>
<keyword evidence="9" id="KW-0460">Magnesium</keyword>
<comment type="catalytic activity">
    <reaction evidence="10">
        <text>heptanedioate + ATP + CoA = 6-carboxyhexanoyl-CoA + AMP + diphosphate</text>
        <dbReference type="Rhea" id="RHEA:14781"/>
        <dbReference type="ChEBI" id="CHEBI:30616"/>
        <dbReference type="ChEBI" id="CHEBI:33019"/>
        <dbReference type="ChEBI" id="CHEBI:36165"/>
        <dbReference type="ChEBI" id="CHEBI:57287"/>
        <dbReference type="ChEBI" id="CHEBI:57360"/>
        <dbReference type="ChEBI" id="CHEBI:456215"/>
        <dbReference type="EC" id="6.2.1.14"/>
    </reaction>
</comment>
<dbReference type="EMBL" id="CP046884">
    <property type="protein sequence ID" value="QNQ91041.1"/>
    <property type="molecule type" value="Genomic_DNA"/>
</dbReference>
<keyword evidence="8" id="KW-0067">ATP-binding</keyword>